<protein>
    <submittedName>
        <fullName evidence="5">Phosphatidylinositol alpha 1,6-mannosyltransferase</fullName>
    </submittedName>
</protein>
<dbReference type="GO" id="GO:1901137">
    <property type="term" value="P:carbohydrate derivative biosynthetic process"/>
    <property type="evidence" value="ECO:0007669"/>
    <property type="project" value="UniProtKB-ARBA"/>
</dbReference>
<dbReference type="AlphaFoldDB" id="A0A1G9JMW4"/>
<evidence type="ECO:0000259" key="3">
    <source>
        <dbReference type="Pfam" id="PF00534"/>
    </source>
</evidence>
<organism evidence="5 6">
    <name type="scientific">Tessaracoccus oleiagri</name>
    <dbReference type="NCBI Taxonomy" id="686624"/>
    <lineage>
        <taxon>Bacteria</taxon>
        <taxon>Bacillati</taxon>
        <taxon>Actinomycetota</taxon>
        <taxon>Actinomycetes</taxon>
        <taxon>Propionibacteriales</taxon>
        <taxon>Propionibacteriaceae</taxon>
        <taxon>Tessaracoccus</taxon>
    </lineage>
</organism>
<name>A0A1G9JMW4_9ACTN</name>
<evidence type="ECO:0000259" key="4">
    <source>
        <dbReference type="Pfam" id="PF13439"/>
    </source>
</evidence>
<dbReference type="InterPro" id="IPR028098">
    <property type="entry name" value="Glyco_trans_4-like_N"/>
</dbReference>
<dbReference type="OrthoDB" id="9802525at2"/>
<dbReference type="PANTHER" id="PTHR45947:SF3">
    <property type="entry name" value="SULFOQUINOVOSYL TRANSFERASE SQD2"/>
    <property type="match status" value="1"/>
</dbReference>
<evidence type="ECO:0000256" key="1">
    <source>
        <dbReference type="ARBA" id="ARBA00022676"/>
    </source>
</evidence>
<sequence length="379" mass="41149">MRVAIVAESFLPQVNGVTNSILRVLEHLRAEGHEAMVIAPADADKTPKEAVGFPVVPVTSIGLPGYETVRVVTTTNMHLRKVLVGFAPDVIHLAAPFVVGYKAATVAAELGIPMVGIYQTEVPSYAARYGFAAFEPLLWYHVRQTHSLATLNFAPSTFARDQLVEQGVPRVGVWGRGVDSVRFDPAKRSERLRKALAPNGERLVGYMGRLASEKRVEDLAHLRDIPGTRLVVIGDGPSRAQLEELLPGAAFLGQLTGDDLPVAMASLDLFVHTGELETFCQSIQEAKASGLPVVAPRRGGPIDLVDQSRTGWLYTPGRLDEMRGHVVDLIGDDAKRAAFSQAARESTLDRSWHNVCGELVDHYRHAMAMSVRGGRLLAS</sequence>
<feature type="domain" description="Glycosyltransferase subfamily 4-like N-terminal" evidence="4">
    <location>
        <begin position="14"/>
        <end position="180"/>
    </location>
</feature>
<dbReference type="STRING" id="686624.SAMN04488242_1360"/>
<dbReference type="Gene3D" id="3.40.50.2000">
    <property type="entry name" value="Glycogen Phosphorylase B"/>
    <property type="match status" value="2"/>
</dbReference>
<keyword evidence="2 5" id="KW-0808">Transferase</keyword>
<dbReference type="PANTHER" id="PTHR45947">
    <property type="entry name" value="SULFOQUINOVOSYL TRANSFERASE SQD2"/>
    <property type="match status" value="1"/>
</dbReference>
<reference evidence="5 6" key="1">
    <citation type="submission" date="2016-10" db="EMBL/GenBank/DDBJ databases">
        <authorList>
            <person name="de Groot N.N."/>
        </authorList>
    </citation>
    <scope>NUCLEOTIDE SEQUENCE [LARGE SCALE GENOMIC DNA]</scope>
    <source>
        <strain evidence="5 6">CGMCC 1.9159</strain>
    </source>
</reference>
<dbReference type="EMBL" id="FNGP01000002">
    <property type="protein sequence ID" value="SDL38907.1"/>
    <property type="molecule type" value="Genomic_DNA"/>
</dbReference>
<evidence type="ECO:0000313" key="5">
    <source>
        <dbReference type="EMBL" id="SDL38907.1"/>
    </source>
</evidence>
<dbReference type="Proteomes" id="UP000199475">
    <property type="component" value="Unassembled WGS sequence"/>
</dbReference>
<dbReference type="InterPro" id="IPR050194">
    <property type="entry name" value="Glycosyltransferase_grp1"/>
</dbReference>
<dbReference type="SUPFAM" id="SSF53756">
    <property type="entry name" value="UDP-Glycosyltransferase/glycogen phosphorylase"/>
    <property type="match status" value="1"/>
</dbReference>
<dbReference type="GO" id="GO:0016758">
    <property type="term" value="F:hexosyltransferase activity"/>
    <property type="evidence" value="ECO:0007669"/>
    <property type="project" value="TreeGrafter"/>
</dbReference>
<dbReference type="CDD" id="cd03814">
    <property type="entry name" value="GT4-like"/>
    <property type="match status" value="1"/>
</dbReference>
<evidence type="ECO:0000256" key="2">
    <source>
        <dbReference type="ARBA" id="ARBA00022679"/>
    </source>
</evidence>
<dbReference type="Pfam" id="PF00534">
    <property type="entry name" value="Glycos_transf_1"/>
    <property type="match status" value="1"/>
</dbReference>
<dbReference type="RefSeq" id="WP_093250241.1">
    <property type="nucleotide sequence ID" value="NZ_FNGP01000002.1"/>
</dbReference>
<accession>A0A1G9JMW4</accession>
<keyword evidence="6" id="KW-1185">Reference proteome</keyword>
<keyword evidence="1 5" id="KW-0328">Glycosyltransferase</keyword>
<dbReference type="Pfam" id="PF13439">
    <property type="entry name" value="Glyco_transf_4"/>
    <property type="match status" value="1"/>
</dbReference>
<feature type="domain" description="Glycosyl transferase family 1" evidence="3">
    <location>
        <begin position="192"/>
        <end position="345"/>
    </location>
</feature>
<evidence type="ECO:0000313" key="6">
    <source>
        <dbReference type="Proteomes" id="UP000199475"/>
    </source>
</evidence>
<gene>
    <name evidence="5" type="ORF">SAMN04488242_1360</name>
</gene>
<proteinExistence type="predicted"/>
<dbReference type="InterPro" id="IPR001296">
    <property type="entry name" value="Glyco_trans_1"/>
</dbReference>